<dbReference type="Pfam" id="PF13343">
    <property type="entry name" value="SBP_bac_6"/>
    <property type="match status" value="1"/>
</dbReference>
<dbReference type="GeneID" id="39850953"/>
<proteinExistence type="predicted"/>
<reference evidence="2 3" key="1">
    <citation type="journal article" date="2019" name="Nat. Commun.">
        <title>A new type of DNA phosphorothioation-based antiviral system in archaea.</title>
        <authorList>
            <person name="Xiong L."/>
            <person name="Liu S."/>
            <person name="Chen S."/>
            <person name="Xiao Y."/>
            <person name="Zhu B."/>
            <person name="Gao Y."/>
            <person name="Zhang Y."/>
            <person name="Chen B."/>
            <person name="Luo J."/>
            <person name="Deng Z."/>
            <person name="Chen X."/>
            <person name="Wang L."/>
            <person name="Chen S."/>
        </authorList>
    </citation>
    <scope>NUCLEOTIDE SEQUENCE [LARGE SCALE GENOMIC DNA]</scope>
    <source>
        <strain evidence="2 3">JCM 10635</strain>
    </source>
</reference>
<dbReference type="PIRSF" id="PIRSF002825">
    <property type="entry name" value="CfbpA"/>
    <property type="match status" value="1"/>
</dbReference>
<dbReference type="EMBL" id="CP031305">
    <property type="protein sequence ID" value="QCC54221.1"/>
    <property type="molecule type" value="Genomic_DNA"/>
</dbReference>
<dbReference type="Gene3D" id="3.40.190.10">
    <property type="entry name" value="Periplasmic binding protein-like II"/>
    <property type="match status" value="2"/>
</dbReference>
<dbReference type="Proteomes" id="UP000296822">
    <property type="component" value="Chromosome"/>
</dbReference>
<organism evidence="2 3">
    <name type="scientific">Natronorubrum bangense</name>
    <dbReference type="NCBI Taxonomy" id="61858"/>
    <lineage>
        <taxon>Archaea</taxon>
        <taxon>Methanobacteriati</taxon>
        <taxon>Methanobacteriota</taxon>
        <taxon>Stenosarchaea group</taxon>
        <taxon>Halobacteria</taxon>
        <taxon>Halobacteriales</taxon>
        <taxon>Natrialbaceae</taxon>
        <taxon>Natronorubrum</taxon>
    </lineage>
</organism>
<dbReference type="RefSeq" id="WP_006065378.1">
    <property type="nucleotide sequence ID" value="NZ_CP031305.1"/>
</dbReference>
<accession>A0A4D6HKY3</accession>
<dbReference type="KEGG" id="nbg:DV706_06800"/>
<dbReference type="SUPFAM" id="SSF53850">
    <property type="entry name" value="Periplasmic binding protein-like II"/>
    <property type="match status" value="1"/>
</dbReference>
<protein>
    <submittedName>
        <fullName evidence="2">Extracellular solute-binding protein</fullName>
    </submittedName>
</protein>
<keyword evidence="1" id="KW-0732">Signal</keyword>
<evidence type="ECO:0000313" key="2">
    <source>
        <dbReference type="EMBL" id="QCC54221.1"/>
    </source>
</evidence>
<evidence type="ECO:0000256" key="1">
    <source>
        <dbReference type="ARBA" id="ARBA00022729"/>
    </source>
</evidence>
<dbReference type="PANTHER" id="PTHR30006">
    <property type="entry name" value="THIAMINE-BINDING PERIPLASMIC PROTEIN-RELATED"/>
    <property type="match status" value="1"/>
</dbReference>
<dbReference type="AlphaFoldDB" id="A0A4D6HKY3"/>
<evidence type="ECO:0000313" key="3">
    <source>
        <dbReference type="Proteomes" id="UP000296822"/>
    </source>
</evidence>
<sequence>MPERDDATSIGSSTIGRRRFLAATGVSVAGISGLAGCLGGAREDPFDDYGPQRSPVEASAVSWDDLGDLEGELVIYSARTSDQIDLLFEKLEDEYDDFTVTVDYDDEGDQLASLLEEGENSPADLFYTQSSGELARLKQEGLARELPDDIVDAVEENYRDSDGQWTGASGRVRAVQYNTDHFDGDDLPEDIFAYAEDERFRDVISTRPNSGTFRSFIVAMIEEEGEERTREWVRAMVDDQNATLYSGGTEQAEAVANGEQEIALGNQYYAGRILENDPDAPIDVTFTRNDPGCLFNVSGIAILEGAQTPNLAAEFTRHILAGEGQEFFVEANGEYPILEGVDYIGDLPTLEEINPLEFDLNKLGDTEHVNDLLREEGML</sequence>
<name>A0A4D6HKY3_9EURY</name>
<dbReference type="InterPro" id="IPR026045">
    <property type="entry name" value="Ferric-bd"/>
</dbReference>
<dbReference type="PANTHER" id="PTHR30006:SF24">
    <property type="entry name" value="SLL0237 PROTEIN"/>
    <property type="match status" value="1"/>
</dbReference>
<gene>
    <name evidence="2" type="ORF">DV706_06800</name>
</gene>
<dbReference type="InterPro" id="IPR006311">
    <property type="entry name" value="TAT_signal"/>
</dbReference>
<dbReference type="PROSITE" id="PS51318">
    <property type="entry name" value="TAT"/>
    <property type="match status" value="1"/>
</dbReference>